<dbReference type="Proteomes" id="UP000650524">
    <property type="component" value="Unassembled WGS sequence"/>
</dbReference>
<reference evidence="3 4" key="1">
    <citation type="submission" date="2020-08" db="EMBL/GenBank/DDBJ databases">
        <title>Bridging the membrane lipid divide: bacteria of the FCB group superphylum have the potential to synthesize archaeal ether lipids.</title>
        <authorList>
            <person name="Villanueva L."/>
            <person name="Von Meijenfeldt F.A.B."/>
            <person name="Westbye A.B."/>
            <person name="Yadav S."/>
            <person name="Hopmans E.C."/>
            <person name="Dutilh B.E."/>
            <person name="Sinninghe Damste J.S."/>
        </authorList>
    </citation>
    <scope>NUCLEOTIDE SEQUENCE [LARGE SCALE GENOMIC DNA]</scope>
    <source>
        <strain evidence="3">NIOZ-UU27</strain>
    </source>
</reference>
<dbReference type="InterPro" id="IPR028098">
    <property type="entry name" value="Glyco_trans_4-like_N"/>
</dbReference>
<evidence type="ECO:0000259" key="1">
    <source>
        <dbReference type="Pfam" id="PF00534"/>
    </source>
</evidence>
<feature type="domain" description="Glycosyltransferase subfamily 4-like N-terminal" evidence="2">
    <location>
        <begin position="16"/>
        <end position="187"/>
    </location>
</feature>
<dbReference type="SUPFAM" id="SSF53756">
    <property type="entry name" value="UDP-Glycosyltransferase/glycogen phosphorylase"/>
    <property type="match status" value="1"/>
</dbReference>
<dbReference type="InterPro" id="IPR001296">
    <property type="entry name" value="Glyco_trans_1"/>
</dbReference>
<evidence type="ECO:0000259" key="2">
    <source>
        <dbReference type="Pfam" id="PF13579"/>
    </source>
</evidence>
<evidence type="ECO:0000313" key="3">
    <source>
        <dbReference type="EMBL" id="MBC8176892.1"/>
    </source>
</evidence>
<comment type="caution">
    <text evidence="3">The sequence shown here is derived from an EMBL/GenBank/DDBJ whole genome shotgun (WGS) entry which is preliminary data.</text>
</comment>
<dbReference type="PANTHER" id="PTHR45947">
    <property type="entry name" value="SULFOQUINOVOSYL TRANSFERASE SQD2"/>
    <property type="match status" value="1"/>
</dbReference>
<dbReference type="Pfam" id="PF00534">
    <property type="entry name" value="Glycos_transf_1"/>
    <property type="match status" value="1"/>
</dbReference>
<dbReference type="PANTHER" id="PTHR45947:SF3">
    <property type="entry name" value="SULFOQUINOVOSYL TRANSFERASE SQD2"/>
    <property type="match status" value="1"/>
</dbReference>
<protein>
    <submittedName>
        <fullName evidence="3">Glycosyltransferase family 4 protein</fullName>
    </submittedName>
</protein>
<dbReference type="EMBL" id="JACNJD010000172">
    <property type="protein sequence ID" value="MBC8176892.1"/>
    <property type="molecule type" value="Genomic_DNA"/>
</dbReference>
<name>A0A8J6MXQ6_9DELT</name>
<proteinExistence type="predicted"/>
<dbReference type="AlphaFoldDB" id="A0A8J6MXQ6"/>
<dbReference type="InterPro" id="IPR050194">
    <property type="entry name" value="Glycosyltransferase_grp1"/>
</dbReference>
<sequence length="410" mass="47033">MINIAMVVFSHYPTDPRVRREAEALVEAGMAVDVISLVRRSGEETKTRVNGVNVYRIQLKRKRAGKIRYFLQYGYFIVAACLKLSWLHLSKRYDIVHVHNMPDILVSTALFPKMTGSKIILDLHDPMPELYMTIYSMGASHPLVKVLLALEKLSIAFADRVITPNTAFRDLFVSRSCPPWKLHIVMNSPQETIFHKREIKAKNSEDSDRRDKFDLMYHGLIVERHGLDDAIEAASLIKDQIPNLIFHIYGEGKFLEDLKEKVKRLAVSDWVEFYGFVPLERIAAAISDIDLGIVPNKMSPFTNINFPTRIFEYLSVEKPVVVPRTKGVCDYFSEDSICFFTPGDVNSLARTILKVYEDPQGCLKTVQRGIGIYHQHRWELQKDHLVNLVLDLLKIHRAAIRKDLDIGARQ</sequence>
<gene>
    <name evidence="3" type="ORF">H8E19_05760</name>
</gene>
<accession>A0A8J6MXQ6</accession>
<feature type="domain" description="Glycosyl transferase family 1" evidence="1">
    <location>
        <begin position="210"/>
        <end position="365"/>
    </location>
</feature>
<dbReference type="Pfam" id="PF13579">
    <property type="entry name" value="Glyco_trans_4_4"/>
    <property type="match status" value="1"/>
</dbReference>
<evidence type="ECO:0000313" key="4">
    <source>
        <dbReference type="Proteomes" id="UP000650524"/>
    </source>
</evidence>
<dbReference type="GO" id="GO:0016757">
    <property type="term" value="F:glycosyltransferase activity"/>
    <property type="evidence" value="ECO:0007669"/>
    <property type="project" value="InterPro"/>
</dbReference>
<dbReference type="CDD" id="cd03794">
    <property type="entry name" value="GT4_WbuB-like"/>
    <property type="match status" value="1"/>
</dbReference>
<dbReference type="Gene3D" id="3.40.50.2000">
    <property type="entry name" value="Glycogen Phosphorylase B"/>
    <property type="match status" value="2"/>
</dbReference>
<organism evidence="3 4">
    <name type="scientific">Candidatus Desulfacyla euxinica</name>
    <dbReference type="NCBI Taxonomy" id="2841693"/>
    <lineage>
        <taxon>Bacteria</taxon>
        <taxon>Deltaproteobacteria</taxon>
        <taxon>Candidatus Desulfacyla</taxon>
    </lineage>
</organism>